<feature type="transmembrane region" description="Helical" evidence="2">
    <location>
        <begin position="58"/>
        <end position="80"/>
    </location>
</feature>
<organism evidence="3 4">
    <name type="scientific">Mogibacterium diversum</name>
    <dbReference type="NCBI Taxonomy" id="114527"/>
    <lineage>
        <taxon>Bacteria</taxon>
        <taxon>Bacillati</taxon>
        <taxon>Bacillota</taxon>
        <taxon>Clostridia</taxon>
        <taxon>Peptostreptococcales</taxon>
        <taxon>Anaerovoracaceae</taxon>
        <taxon>Mogibacterium</taxon>
    </lineage>
</organism>
<evidence type="ECO:0000256" key="1">
    <source>
        <dbReference type="SAM" id="MobiDB-lite"/>
    </source>
</evidence>
<feature type="transmembrane region" description="Helical" evidence="2">
    <location>
        <begin position="20"/>
        <end position="38"/>
    </location>
</feature>
<evidence type="ECO:0000313" key="4">
    <source>
        <dbReference type="Proteomes" id="UP000722050"/>
    </source>
</evidence>
<dbReference type="EMBL" id="JABZQH010000221">
    <property type="protein sequence ID" value="MBF1352639.1"/>
    <property type="molecule type" value="Genomic_DNA"/>
</dbReference>
<evidence type="ECO:0000256" key="2">
    <source>
        <dbReference type="SAM" id="Phobius"/>
    </source>
</evidence>
<proteinExistence type="predicted"/>
<name>A0A930EHL5_9FIRM</name>
<protein>
    <submittedName>
        <fullName evidence="3">Uncharacterized protein</fullName>
    </submittedName>
</protein>
<feature type="region of interest" description="Disordered" evidence="1">
    <location>
        <begin position="109"/>
        <end position="129"/>
    </location>
</feature>
<comment type="caution">
    <text evidence="3">The sequence shown here is derived from an EMBL/GenBank/DDBJ whole genome shotgun (WGS) entry which is preliminary data.</text>
</comment>
<keyword evidence="2" id="KW-0812">Transmembrane</keyword>
<keyword evidence="2" id="KW-0472">Membrane</keyword>
<sequence>MKIKEDIKRTINIMWYIAKVYIKSVFAFWGMLFLLAIKMHKNPFVEFQKFSGNDCFTVSVRCALVITIIFLAIKFASWLYDRPIKDSNVVVNVIAVRDTSLGVAKEIRGENEKERKDRAIKESPKSKTE</sequence>
<evidence type="ECO:0000313" key="3">
    <source>
        <dbReference type="EMBL" id="MBF1352639.1"/>
    </source>
</evidence>
<keyword evidence="2" id="KW-1133">Transmembrane helix</keyword>
<reference evidence="3" key="1">
    <citation type="submission" date="2020-04" db="EMBL/GenBank/DDBJ databases">
        <title>Deep metagenomics examines the oral microbiome during advanced dental caries in children, revealing novel taxa and co-occurrences with host molecules.</title>
        <authorList>
            <person name="Baker J.L."/>
            <person name="Morton J.T."/>
            <person name="Dinis M."/>
            <person name="Alvarez R."/>
            <person name="Tran N.C."/>
            <person name="Knight R."/>
            <person name="Edlund A."/>
        </authorList>
    </citation>
    <scope>NUCLEOTIDE SEQUENCE</scope>
    <source>
        <strain evidence="3">JCVI_24_bin.8</strain>
    </source>
</reference>
<dbReference type="AlphaFoldDB" id="A0A930EHL5"/>
<accession>A0A930EHL5</accession>
<dbReference type="Proteomes" id="UP000722050">
    <property type="component" value="Unassembled WGS sequence"/>
</dbReference>
<gene>
    <name evidence="3" type="ORF">HXM71_05935</name>
</gene>